<dbReference type="AlphaFoldDB" id="A0A162ZD38"/>
<sequence length="195" mass="20764">MLFTTVAALLFPVTILAVPAQKPAAGDDKCTPVSYILSDYTLTRSPSFAFVSFNIESAFTVDSPYDDAVESGANCEADGADLGNDNECNIAGERTDKLVFDVKGSTGDASYRITHNWKCNNATWASVNDIQLPPLDCNAIEDGKDGETVTCHSKPIIFTPQNIRKLSSKDSKKTAGKAKGVATMPTAKPSDCPSC</sequence>
<organism evidence="1 2">
    <name type="scientific">Didymella rabiei</name>
    <name type="common">Chickpea ascochyta blight fungus</name>
    <name type="synonym">Mycosphaerella rabiei</name>
    <dbReference type="NCBI Taxonomy" id="5454"/>
    <lineage>
        <taxon>Eukaryota</taxon>
        <taxon>Fungi</taxon>
        <taxon>Dikarya</taxon>
        <taxon>Ascomycota</taxon>
        <taxon>Pezizomycotina</taxon>
        <taxon>Dothideomycetes</taxon>
        <taxon>Pleosporomycetidae</taxon>
        <taxon>Pleosporales</taxon>
        <taxon>Pleosporineae</taxon>
        <taxon>Didymellaceae</taxon>
        <taxon>Ascochyta</taxon>
    </lineage>
</organism>
<evidence type="ECO:0000313" key="1">
    <source>
        <dbReference type="EMBL" id="KZM20540.1"/>
    </source>
</evidence>
<gene>
    <name evidence="1" type="ORF">ST47_g8305</name>
</gene>
<dbReference type="Proteomes" id="UP000076837">
    <property type="component" value="Unassembled WGS sequence"/>
</dbReference>
<name>A0A162ZD38_DIDRA</name>
<comment type="caution">
    <text evidence="1">The sequence shown here is derived from an EMBL/GenBank/DDBJ whole genome shotgun (WGS) entry which is preliminary data.</text>
</comment>
<proteinExistence type="predicted"/>
<reference evidence="1 2" key="1">
    <citation type="journal article" date="2016" name="Sci. Rep.">
        <title>Draft genome sequencing and secretome analysis of fungal phytopathogen Ascochyta rabiei provides insight into the necrotrophic effector repertoire.</title>
        <authorList>
            <person name="Verma S."/>
            <person name="Gazara R.K."/>
            <person name="Nizam S."/>
            <person name="Parween S."/>
            <person name="Chattopadhyay D."/>
            <person name="Verma P.K."/>
        </authorList>
    </citation>
    <scope>NUCLEOTIDE SEQUENCE [LARGE SCALE GENOMIC DNA]</scope>
    <source>
        <strain evidence="1 2">ArDII</strain>
    </source>
</reference>
<keyword evidence="2" id="KW-1185">Reference proteome</keyword>
<accession>A0A162ZD38</accession>
<dbReference type="OrthoDB" id="3763539at2759"/>
<evidence type="ECO:0000313" key="2">
    <source>
        <dbReference type="Proteomes" id="UP000076837"/>
    </source>
</evidence>
<protein>
    <submittedName>
        <fullName evidence="1">Uncharacterized protein</fullName>
    </submittedName>
</protein>
<dbReference type="EMBL" id="JYNV01000276">
    <property type="protein sequence ID" value="KZM20540.1"/>
    <property type="molecule type" value="Genomic_DNA"/>
</dbReference>